<dbReference type="HOGENOM" id="CLU_020178_0_1_1"/>
<keyword evidence="2" id="KW-0472">Membrane</keyword>
<dbReference type="AlphaFoldDB" id="H2ATC1"/>
<feature type="transmembrane region" description="Helical" evidence="2">
    <location>
        <begin position="496"/>
        <end position="516"/>
    </location>
</feature>
<dbReference type="FunCoup" id="H2ATC1">
    <property type="interactions" value="57"/>
</dbReference>
<dbReference type="Pfam" id="PF12051">
    <property type="entry name" value="DUF3533"/>
    <property type="match status" value="1"/>
</dbReference>
<feature type="compositionally biased region" description="Low complexity" evidence="1">
    <location>
        <begin position="10"/>
        <end position="30"/>
    </location>
</feature>
<dbReference type="InterPro" id="IPR022703">
    <property type="entry name" value="DUF3533"/>
</dbReference>
<dbReference type="eggNOG" id="ENOG502QUA0">
    <property type="taxonomic scope" value="Eukaryota"/>
</dbReference>
<evidence type="ECO:0000256" key="1">
    <source>
        <dbReference type="SAM" id="MobiDB-lite"/>
    </source>
</evidence>
<keyword evidence="5" id="KW-1185">Reference proteome</keyword>
<name>H2ATC1_KAZAF</name>
<feature type="transmembrane region" description="Helical" evidence="2">
    <location>
        <begin position="551"/>
        <end position="573"/>
    </location>
</feature>
<dbReference type="KEGG" id="kaf:KAFR_0C06260"/>
<evidence type="ECO:0000313" key="4">
    <source>
        <dbReference type="EMBL" id="CCF57621.1"/>
    </source>
</evidence>
<dbReference type="Proteomes" id="UP000005220">
    <property type="component" value="Chromosome 3"/>
</dbReference>
<feature type="transmembrane region" description="Helical" evidence="2">
    <location>
        <begin position="391"/>
        <end position="411"/>
    </location>
</feature>
<proteinExistence type="predicted"/>
<evidence type="ECO:0000313" key="5">
    <source>
        <dbReference type="Proteomes" id="UP000005220"/>
    </source>
</evidence>
<reference evidence="4 5" key="1">
    <citation type="journal article" date="2011" name="Proc. Natl. Acad. Sci. U.S.A.">
        <title>Evolutionary erosion of yeast sex chromosomes by mating-type switching accidents.</title>
        <authorList>
            <person name="Gordon J.L."/>
            <person name="Armisen D."/>
            <person name="Proux-Wera E."/>
            <person name="Oheigeartaigh S.S."/>
            <person name="Byrne K.P."/>
            <person name="Wolfe K.H."/>
        </authorList>
    </citation>
    <scope>NUCLEOTIDE SEQUENCE [LARGE SCALE GENOMIC DNA]</scope>
    <source>
        <strain evidence="5">ATCC 22294 / BCRC 22015 / CBS 2517 / CECT 1963 / NBRC 1671 / NRRL Y-8276</strain>
    </source>
</reference>
<feature type="compositionally biased region" description="Polar residues" evidence="1">
    <location>
        <begin position="587"/>
        <end position="615"/>
    </location>
</feature>
<feature type="region of interest" description="Disordered" evidence="1">
    <location>
        <begin position="1"/>
        <end position="33"/>
    </location>
</feature>
<keyword evidence="2" id="KW-1133">Transmembrane helix</keyword>
<feature type="compositionally biased region" description="Low complexity" evidence="1">
    <location>
        <begin position="616"/>
        <end position="641"/>
    </location>
</feature>
<dbReference type="GO" id="GO:0016020">
    <property type="term" value="C:membrane"/>
    <property type="evidence" value="ECO:0007669"/>
    <property type="project" value="TreeGrafter"/>
</dbReference>
<dbReference type="OrthoDB" id="2140105at2759"/>
<feature type="transmembrane region" description="Helical" evidence="2">
    <location>
        <begin position="167"/>
        <end position="191"/>
    </location>
</feature>
<protein>
    <recommendedName>
        <fullName evidence="3">DUF3533 domain-containing protein</fullName>
    </recommendedName>
</protein>
<dbReference type="InterPro" id="IPR053001">
    <property type="entry name" value="MNNG_permease-like"/>
</dbReference>
<accession>H2ATC1</accession>
<dbReference type="RefSeq" id="XP_003956756.1">
    <property type="nucleotide sequence ID" value="XM_003956707.1"/>
</dbReference>
<dbReference type="PANTHER" id="PTHR34814:SF1">
    <property type="entry name" value="NITROSOGUANIDINE RESISTANCE PROTEIN SNG1"/>
    <property type="match status" value="1"/>
</dbReference>
<evidence type="ECO:0000259" key="3">
    <source>
        <dbReference type="Pfam" id="PF12051"/>
    </source>
</evidence>
<dbReference type="PANTHER" id="PTHR34814">
    <property type="entry name" value="NITROSOGUANIDINE RESISTANCE PROTEIN SNG1"/>
    <property type="match status" value="1"/>
</dbReference>
<feature type="transmembrane region" description="Helical" evidence="2">
    <location>
        <begin position="423"/>
        <end position="448"/>
    </location>
</feature>
<keyword evidence="2" id="KW-0812">Transmembrane</keyword>
<evidence type="ECO:0000256" key="2">
    <source>
        <dbReference type="SAM" id="Phobius"/>
    </source>
</evidence>
<organism evidence="4 5">
    <name type="scientific">Kazachstania africana (strain ATCC 22294 / BCRC 22015 / CBS 2517 / CECT 1963 / NBRC 1671 / NRRL Y-8276)</name>
    <name type="common">Yeast</name>
    <name type="synonym">Kluyveromyces africanus</name>
    <dbReference type="NCBI Taxonomy" id="1071382"/>
    <lineage>
        <taxon>Eukaryota</taxon>
        <taxon>Fungi</taxon>
        <taxon>Dikarya</taxon>
        <taxon>Ascomycota</taxon>
        <taxon>Saccharomycotina</taxon>
        <taxon>Saccharomycetes</taxon>
        <taxon>Saccharomycetales</taxon>
        <taxon>Saccharomycetaceae</taxon>
        <taxon>Kazachstania</taxon>
    </lineage>
</organism>
<gene>
    <name evidence="4" type="primary">KAFR0C06260</name>
    <name evidence="4" type="ORF">KAFR_0C06260</name>
</gene>
<feature type="domain" description="DUF3533" evidence="3">
    <location>
        <begin position="176"/>
        <end position="562"/>
    </location>
</feature>
<dbReference type="GeneID" id="13885539"/>
<sequence length="647" mass="72744">MVEPTVDPGSSESSLSDLHSSRSSSTSVHSFEPESLADLRTYNSRVEDRSNVYPQVETEMLGRIMTSSNVAYQENSDNNLRRKSIIAPTTSAGSSASTAQSDKNYLQSILSSTFGNGAIQEEQGLSRRPSDARSELSIVRTITNKLIPLEAKQTNFFSKRIKDERKWVILQFLGTNLILICVILVIFNLFWGVVYNTNYYFHKVNHLVVIQDDSLSNDSPVASMTAILPSLIQALPGNWHVYNTTEFQEKFHVTTTQEINAKVTGLIYHEDFFVSLNVFPNVTRSLYNSLTSSSSNIFQPSAFFEVTYETGRDPTNLKNWILPVMEELEMVYQQYYTSTYFPQFIDNITTAPLTATQLNMTRITSAGEFAFTYVDYRQFYSRTLLCTTQFGPIYTLLLTVFQFMIFGPVHAEMAKVLKPRHTIIYRYAITSLTCFILSLFVCTVSAIYQVDFTLAFGKAGFVIYWMSNWLFMMAAAGTNENVLSIIFLLKPQFAGIWIFSFIVINLAPTIFSLALSNNFYRYGYMMPLHNAVDIFRVIFLNTSRVKMGRNYGVLAAWVVINMALCPFVIRFVAKTAQKRALAAMESTDSSPTKDSVESVDTGSNISTTTDASPNRSASIYSATSLSTSTSCSDRSTSDVRSQSYQSP</sequence>
<feature type="region of interest" description="Disordered" evidence="1">
    <location>
        <begin position="587"/>
        <end position="647"/>
    </location>
</feature>
<dbReference type="EMBL" id="HE650823">
    <property type="protein sequence ID" value="CCF57621.1"/>
    <property type="molecule type" value="Genomic_DNA"/>
</dbReference>
<dbReference type="InParanoid" id="H2ATC1"/>